<dbReference type="AlphaFoldDB" id="A0A6G7VNY7"/>
<reference evidence="1 2" key="1">
    <citation type="submission" date="2020-03" db="EMBL/GenBank/DDBJ databases">
        <title>Complete genome sequence of Monaibacterium sp. ALG8 with diverse plasmids.</title>
        <authorList>
            <person name="Sun C."/>
        </authorList>
    </citation>
    <scope>NUCLEOTIDE SEQUENCE [LARGE SCALE GENOMIC DNA]</scope>
    <source>
        <strain evidence="1 2">ALG8</strain>
    </source>
</reference>
<accession>A0A6G7VNY7</accession>
<gene>
    <name evidence="1" type="ORF">G8E03_12975</name>
</gene>
<dbReference type="EMBL" id="CP049811">
    <property type="protein sequence ID" value="QIK41586.1"/>
    <property type="molecule type" value="Genomic_DNA"/>
</dbReference>
<dbReference type="Proteomes" id="UP000500791">
    <property type="component" value="Chromosome"/>
</dbReference>
<keyword evidence="2" id="KW-1185">Reference proteome</keyword>
<evidence type="ECO:0000313" key="2">
    <source>
        <dbReference type="Proteomes" id="UP000500791"/>
    </source>
</evidence>
<proteinExistence type="predicted"/>
<sequence length="78" mass="8703">MTVTEETAQAIHARILELLESGPVPQEELASAVAVLPDEREPVENWEQTVERVAKKMLSNDEIVLDKSDDPTTYKLPS</sequence>
<evidence type="ECO:0000313" key="1">
    <source>
        <dbReference type="EMBL" id="QIK41586.1"/>
    </source>
</evidence>
<dbReference type="RefSeq" id="WP_166192647.1">
    <property type="nucleotide sequence ID" value="NZ_CP049811.1"/>
</dbReference>
<name>A0A6G7VNY7_9RHOB</name>
<dbReference type="KEGG" id="mon:G8E03_12975"/>
<protein>
    <submittedName>
        <fullName evidence="1">Uncharacterized protein</fullName>
    </submittedName>
</protein>
<organism evidence="1 2">
    <name type="scientific">Pontivivens nitratireducens</name>
    <dbReference type="NCBI Taxonomy" id="2758038"/>
    <lineage>
        <taxon>Bacteria</taxon>
        <taxon>Pseudomonadati</taxon>
        <taxon>Pseudomonadota</taxon>
        <taxon>Alphaproteobacteria</taxon>
        <taxon>Rhodobacterales</taxon>
        <taxon>Paracoccaceae</taxon>
        <taxon>Pontivivens</taxon>
    </lineage>
</organism>